<name>A0ABS7BW59_9BACL</name>
<feature type="domain" description="Calx-beta" evidence="5">
    <location>
        <begin position="275"/>
        <end position="377"/>
    </location>
</feature>
<protein>
    <recommendedName>
        <fullName evidence="5">Calx-beta domain-containing protein</fullName>
    </recommendedName>
</protein>
<dbReference type="InterPro" id="IPR038081">
    <property type="entry name" value="CalX-like_sf"/>
</dbReference>
<evidence type="ECO:0000313" key="6">
    <source>
        <dbReference type="EMBL" id="MBW7452840.1"/>
    </source>
</evidence>
<dbReference type="RefSeq" id="WP_210045856.1">
    <property type="nucleotide sequence ID" value="NZ_JBHLVU010000015.1"/>
</dbReference>
<keyword evidence="4" id="KW-0406">Ion transport</keyword>
<keyword evidence="4" id="KW-0813">Transport</keyword>
<evidence type="ECO:0000256" key="1">
    <source>
        <dbReference type="ARBA" id="ARBA00022729"/>
    </source>
</evidence>
<evidence type="ECO:0000256" key="3">
    <source>
        <dbReference type="ARBA" id="ARBA00022837"/>
    </source>
</evidence>
<dbReference type="PANTHER" id="PTHR11878">
    <property type="entry name" value="SODIUM/CALCIUM EXCHANGER"/>
    <property type="match status" value="1"/>
</dbReference>
<evidence type="ECO:0000256" key="4">
    <source>
        <dbReference type="ARBA" id="ARBA00023065"/>
    </source>
</evidence>
<evidence type="ECO:0000313" key="7">
    <source>
        <dbReference type="Proteomes" id="UP001519887"/>
    </source>
</evidence>
<dbReference type="InterPro" id="IPR051171">
    <property type="entry name" value="CaCA"/>
</dbReference>
<dbReference type="Pfam" id="PF03160">
    <property type="entry name" value="Calx-beta"/>
    <property type="match status" value="3"/>
</dbReference>
<feature type="domain" description="Calx-beta" evidence="5">
    <location>
        <begin position="144"/>
        <end position="259"/>
    </location>
</feature>
<comment type="caution">
    <text evidence="6">The sequence shown here is derived from an EMBL/GenBank/DDBJ whole genome shotgun (WGS) entry which is preliminary data.</text>
</comment>
<organism evidence="6 7">
    <name type="scientific">Paenibacillus sepulcri</name>
    <dbReference type="NCBI Taxonomy" id="359917"/>
    <lineage>
        <taxon>Bacteria</taxon>
        <taxon>Bacillati</taxon>
        <taxon>Bacillota</taxon>
        <taxon>Bacilli</taxon>
        <taxon>Bacillales</taxon>
        <taxon>Paenibacillaceae</taxon>
        <taxon>Paenibacillus</taxon>
    </lineage>
</organism>
<feature type="domain" description="Calx-beta" evidence="5">
    <location>
        <begin position="23"/>
        <end position="119"/>
    </location>
</feature>
<proteinExistence type="predicted"/>
<gene>
    <name evidence="6" type="ORF">K0U00_02125</name>
</gene>
<dbReference type="InterPro" id="IPR003644">
    <property type="entry name" value="Calx_beta"/>
</dbReference>
<dbReference type="PANTHER" id="PTHR11878:SF65">
    <property type="entry name" value="NA_CA-EXCHANGE PROTEIN, ISOFORM G"/>
    <property type="match status" value="1"/>
</dbReference>
<dbReference type="SMART" id="SM00237">
    <property type="entry name" value="Calx_beta"/>
    <property type="match status" value="4"/>
</dbReference>
<dbReference type="EMBL" id="JAHZIK010000020">
    <property type="protein sequence ID" value="MBW7452840.1"/>
    <property type="molecule type" value="Genomic_DNA"/>
</dbReference>
<keyword evidence="3" id="KW-0106">Calcium</keyword>
<evidence type="ECO:0000259" key="5">
    <source>
        <dbReference type="SMART" id="SM00237"/>
    </source>
</evidence>
<feature type="domain" description="Calx-beta" evidence="5">
    <location>
        <begin position="391"/>
        <end position="490"/>
    </location>
</feature>
<keyword evidence="2" id="KW-0677">Repeat</keyword>
<dbReference type="Gene3D" id="2.60.40.2030">
    <property type="match status" value="4"/>
</dbReference>
<dbReference type="SUPFAM" id="SSF141072">
    <property type="entry name" value="CalX-like"/>
    <property type="match status" value="4"/>
</dbReference>
<sequence length="517" mass="57109">MKGFKKNTFILLCGAMIAAVLFTLIGMKEVHAAGQGIHWENPYYGVTENDGFVTLTLKRSDVTRSASVNYGTCYANTSPAEPGADYDAESSQGSVTFNPGEASKTITIPIYDDSIEEFTYAGVNIYRGEVFCMQLDNSDYDPETYIYIWDNDSDKPEPAGKLTIYESYASVSEDSGYISILLTRRDGANGRITLDYTTFSEDEGDEASYPSASPGEDYLPVSGTLVFEDGEYWKRIDIPILNDREYEDGIGEIFHFKISNPTGGSSIDNSSTSITIVGDDDDIQYHNILLFNDSDPFGNVNENEAYYSVTVNRQYPTDGEIRVHYETQDGSAQSGLDYEAVTGLLIFAPGETSKTIRIPIFEDPFVEGPESFQIVLEETGEGDPVVIPYTHEVSILDNDEYASVQFASAVIYELEESKAVNVKMVRSGTSKGAVTVSYFTLSKTAKEDIDFIKSYGRVTFADGETSKSLRIPIVDDALIEYRESFGIILGPYQNVSIGAIAETEVVIYDQDHLKTTK</sequence>
<keyword evidence="7" id="KW-1185">Reference proteome</keyword>
<keyword evidence="1" id="KW-0732">Signal</keyword>
<evidence type="ECO:0000256" key="2">
    <source>
        <dbReference type="ARBA" id="ARBA00022737"/>
    </source>
</evidence>
<accession>A0ABS7BW59</accession>
<dbReference type="Proteomes" id="UP001519887">
    <property type="component" value="Unassembled WGS sequence"/>
</dbReference>
<reference evidence="6 7" key="1">
    <citation type="submission" date="2021-07" db="EMBL/GenBank/DDBJ databases">
        <title>Paenibacillus radiodurans sp. nov., isolated from the southeastern edge of Tengger Desert.</title>
        <authorList>
            <person name="Zhang G."/>
        </authorList>
    </citation>
    <scope>NUCLEOTIDE SEQUENCE [LARGE SCALE GENOMIC DNA]</scope>
    <source>
        <strain evidence="6 7">CCM 7311</strain>
    </source>
</reference>